<dbReference type="Proteomes" id="UP000262583">
    <property type="component" value="Chromosome"/>
</dbReference>
<dbReference type="SUPFAM" id="SSF53633">
    <property type="entry name" value="Carbamate kinase-like"/>
    <property type="match status" value="1"/>
</dbReference>
<comment type="similarity">
    <text evidence="1">Belongs to the carbamate kinase family.</text>
</comment>
<evidence type="ECO:0000259" key="5">
    <source>
        <dbReference type="Pfam" id="PF00696"/>
    </source>
</evidence>
<evidence type="ECO:0000313" key="6">
    <source>
        <dbReference type="EMBL" id="AXA37171.1"/>
    </source>
</evidence>
<proteinExistence type="inferred from homology"/>
<dbReference type="PANTHER" id="PTHR30409">
    <property type="entry name" value="CARBAMATE KINASE"/>
    <property type="match status" value="1"/>
</dbReference>
<evidence type="ECO:0000256" key="1">
    <source>
        <dbReference type="ARBA" id="ARBA00011066"/>
    </source>
</evidence>
<name>A0A2Z4Y7H9_SUMC1</name>
<dbReference type="AlphaFoldDB" id="A0A2Z4Y7H9"/>
<dbReference type="PRINTS" id="PR01469">
    <property type="entry name" value="CARBMTKINASE"/>
</dbReference>
<dbReference type="GO" id="GO:0019546">
    <property type="term" value="P:L-arginine deiminase pathway"/>
    <property type="evidence" value="ECO:0007669"/>
    <property type="project" value="TreeGrafter"/>
</dbReference>
<keyword evidence="2" id="KW-0808">Transferase</keyword>
<evidence type="ECO:0000256" key="2">
    <source>
        <dbReference type="ARBA" id="ARBA00022679"/>
    </source>
</evidence>
<dbReference type="InterPro" id="IPR001048">
    <property type="entry name" value="Asp/Glu/Uridylate_kinase"/>
</dbReference>
<organism evidence="6 7">
    <name type="scientific">Sumerlaea chitinivorans</name>
    <dbReference type="NCBI Taxonomy" id="2250252"/>
    <lineage>
        <taxon>Bacteria</taxon>
        <taxon>Candidatus Sumerlaeota</taxon>
        <taxon>Candidatus Sumerlaeia</taxon>
        <taxon>Candidatus Sumerlaeales</taxon>
        <taxon>Candidatus Sumerlaeaceae</taxon>
        <taxon>Candidatus Sumerlaea</taxon>
    </lineage>
</organism>
<dbReference type="InterPro" id="IPR003964">
    <property type="entry name" value="Carb_kinase"/>
</dbReference>
<dbReference type="CDD" id="cd04235">
    <property type="entry name" value="AAK_CK"/>
    <property type="match status" value="1"/>
</dbReference>
<dbReference type="KEGG" id="schv:BRCON_2401"/>
<evidence type="ECO:0000256" key="3">
    <source>
        <dbReference type="ARBA" id="ARBA00022777"/>
    </source>
</evidence>
<dbReference type="Pfam" id="PF00696">
    <property type="entry name" value="AA_kinase"/>
    <property type="match status" value="1"/>
</dbReference>
<dbReference type="NCBIfam" id="TIGR00746">
    <property type="entry name" value="arcC"/>
    <property type="match status" value="1"/>
</dbReference>
<evidence type="ECO:0000313" key="7">
    <source>
        <dbReference type="Proteomes" id="UP000262583"/>
    </source>
</evidence>
<dbReference type="InterPro" id="IPR036393">
    <property type="entry name" value="AceGlu_kinase-like_sf"/>
</dbReference>
<keyword evidence="3 6" id="KW-0418">Kinase</keyword>
<gene>
    <name evidence="6" type="ORF">BRCON_2401</name>
</gene>
<dbReference type="GO" id="GO:0008804">
    <property type="term" value="F:carbamate kinase activity"/>
    <property type="evidence" value="ECO:0007669"/>
    <property type="project" value="UniProtKB-UniRule"/>
</dbReference>
<accession>A0A2Z4Y7H9</accession>
<protein>
    <recommendedName>
        <fullName evidence="4">Carbamate kinase</fullName>
        <ecNumber evidence="4">2.7.2.2</ecNumber>
    </recommendedName>
</protein>
<feature type="domain" description="Aspartate/glutamate/uridylate kinase" evidence="5">
    <location>
        <begin position="73"/>
        <end position="364"/>
    </location>
</feature>
<evidence type="ECO:0000256" key="4">
    <source>
        <dbReference type="NCBIfam" id="TIGR00746"/>
    </source>
</evidence>
<sequence>MAHLPISATQYLFSNRTPWEVAVSKQATVLSLLQFWWFASRNIVFRPEGKRSSHPKPTIIFRQGKQRMRKSAVLIALGGNAITREGEEGTIEQQFRHTEETMRELVRAIEGRYERVVLTHGNGPQVGNIVLRSELASSYVYPLPLDTCVSDSEGGMGYMFQQVLYNILHEKGMPERVVCVLTQVVVDRNDPAWQQPTKPIGRFYSEEEAKRMMEERGWRMREDAGRGWRRVVPSPEPKEIVELEAVRALLEKNFIVIAAGGGGIPVIRDERGLLHGVEAVIDKDLASALLAANLGIGVLVILTGVEKVAVDFRKPTMRLLDSMTVAEAERYLEEGQFPAGSMGPKIRAAIQFLRNGGDTVIITSPEKFTEALDGKTGTRIVP</sequence>
<reference evidence="6 7" key="1">
    <citation type="submission" date="2018-05" db="EMBL/GenBank/DDBJ databases">
        <title>A metagenomic window into the 2 km-deep terrestrial subsurface aquifer revealed taxonomically and functionally diverse microbial community comprising novel uncultured bacterial lineages.</title>
        <authorList>
            <person name="Kadnikov V.V."/>
            <person name="Mardanov A.V."/>
            <person name="Beletsky A.V."/>
            <person name="Banks D."/>
            <person name="Pimenov N.V."/>
            <person name="Frank Y.A."/>
            <person name="Karnachuk O.V."/>
            <person name="Ravin N.V."/>
        </authorList>
    </citation>
    <scope>NUCLEOTIDE SEQUENCE [LARGE SCALE GENOMIC DNA]</scope>
    <source>
        <strain evidence="6">BY</strain>
    </source>
</reference>
<dbReference type="EMBL" id="CP030759">
    <property type="protein sequence ID" value="AXA37171.1"/>
    <property type="molecule type" value="Genomic_DNA"/>
</dbReference>
<dbReference type="NCBIfam" id="NF009007">
    <property type="entry name" value="PRK12352.1"/>
    <property type="match status" value="1"/>
</dbReference>
<dbReference type="PANTHER" id="PTHR30409:SF1">
    <property type="entry name" value="CARBAMATE KINASE-RELATED"/>
    <property type="match status" value="1"/>
</dbReference>
<dbReference type="FunFam" id="3.40.1160.10:FF:000007">
    <property type="entry name" value="Carbamate kinase"/>
    <property type="match status" value="1"/>
</dbReference>
<dbReference type="Gene3D" id="3.40.1160.10">
    <property type="entry name" value="Acetylglutamate kinase-like"/>
    <property type="match status" value="1"/>
</dbReference>
<dbReference type="EC" id="2.7.2.2" evidence="4"/>
<dbReference type="GO" id="GO:0005829">
    <property type="term" value="C:cytosol"/>
    <property type="evidence" value="ECO:0007669"/>
    <property type="project" value="TreeGrafter"/>
</dbReference>